<dbReference type="InterPro" id="IPR015985">
    <property type="entry name" value="TehB-like_dom"/>
</dbReference>
<gene>
    <name evidence="2" type="ORF">BU057_01705</name>
</gene>
<dbReference type="Pfam" id="PF03848">
    <property type="entry name" value="TehB"/>
    <property type="match status" value="1"/>
</dbReference>
<dbReference type="GO" id="GO:0032259">
    <property type="term" value="P:methylation"/>
    <property type="evidence" value="ECO:0007669"/>
    <property type="project" value="UniProtKB-KW"/>
</dbReference>
<name>A0ABX5IQT4_9STAP</name>
<keyword evidence="3" id="KW-1185">Reference proteome</keyword>
<organism evidence="2 3">
    <name type="scientific">Staphylococcus succinus</name>
    <dbReference type="NCBI Taxonomy" id="61015"/>
    <lineage>
        <taxon>Bacteria</taxon>
        <taxon>Bacillati</taxon>
        <taxon>Bacillota</taxon>
        <taxon>Bacilli</taxon>
        <taxon>Bacillales</taxon>
        <taxon>Staphylococcaceae</taxon>
        <taxon>Staphylococcus</taxon>
    </lineage>
</organism>
<accession>A0ABX5IQT4</accession>
<keyword evidence="2" id="KW-0808">Transferase</keyword>
<evidence type="ECO:0000313" key="3">
    <source>
        <dbReference type="Proteomes" id="UP000240859"/>
    </source>
</evidence>
<dbReference type="SUPFAM" id="SSF53335">
    <property type="entry name" value="S-adenosyl-L-methionine-dependent methyltransferases"/>
    <property type="match status" value="1"/>
</dbReference>
<reference evidence="2 3" key="1">
    <citation type="journal article" date="2016" name="Front. Microbiol.">
        <title>Comprehensive Phylogenetic Analysis of Bovine Non-aureus Staphylococci Species Based on Whole-Genome Sequencing.</title>
        <authorList>
            <person name="Naushad S."/>
            <person name="Barkema H.W."/>
            <person name="Luby C."/>
            <person name="Condas L.A."/>
            <person name="Nobrega D.B."/>
            <person name="Carson D.A."/>
            <person name="De Buck J."/>
        </authorList>
    </citation>
    <scope>NUCLEOTIDE SEQUENCE [LARGE SCALE GENOMIC DNA]</scope>
    <source>
        <strain evidence="2 3">SNUC 1084</strain>
    </source>
</reference>
<evidence type="ECO:0000259" key="1">
    <source>
        <dbReference type="Pfam" id="PF03848"/>
    </source>
</evidence>
<comment type="caution">
    <text evidence="2">The sequence shown here is derived from an EMBL/GenBank/DDBJ whole genome shotgun (WGS) entry which is preliminary data.</text>
</comment>
<proteinExistence type="predicted"/>
<dbReference type="InterPro" id="IPR029063">
    <property type="entry name" value="SAM-dependent_MTases_sf"/>
</dbReference>
<feature type="domain" description="Tellurite resistance methyltransferase TehB-like" evidence="1">
    <location>
        <begin position="35"/>
        <end position="131"/>
    </location>
</feature>
<evidence type="ECO:0000313" key="2">
    <source>
        <dbReference type="EMBL" id="PTI70520.1"/>
    </source>
</evidence>
<protein>
    <submittedName>
        <fullName evidence="2">SAM-dependent methyltransferase</fullName>
    </submittedName>
</protein>
<dbReference type="Gene3D" id="3.40.50.150">
    <property type="entry name" value="Vaccinia Virus protein VP39"/>
    <property type="match status" value="1"/>
</dbReference>
<dbReference type="EMBL" id="PZFR01000004">
    <property type="protein sequence ID" value="PTI70520.1"/>
    <property type="molecule type" value="Genomic_DNA"/>
</dbReference>
<sequence length="205" mass="23499">MNHWDEKFDSEEYIYGKEANLLVKEIFQKQADNNEKILLLAEGEGRNAIYLAKLGYGITTYDISQVGIHKQYQLASEACVDIDAKYGDITKPNLTSESLFNYSINIFGHVPNEGKKEMFNNLIQPLIIGGHSYFEFYSKEQLVYGTGGPKNEAMLYTIEEIKAYLKHLPVKIHQLEKYEIYRNEGIKHTGKGCIIQGHIERISIL</sequence>
<dbReference type="Proteomes" id="UP000240859">
    <property type="component" value="Unassembled WGS sequence"/>
</dbReference>
<keyword evidence="2" id="KW-0489">Methyltransferase</keyword>
<dbReference type="GO" id="GO:0008168">
    <property type="term" value="F:methyltransferase activity"/>
    <property type="evidence" value="ECO:0007669"/>
    <property type="project" value="UniProtKB-KW"/>
</dbReference>
<dbReference type="RefSeq" id="WP_107600410.1">
    <property type="nucleotide sequence ID" value="NZ_PZFR01000004.1"/>
</dbReference>